<dbReference type="InterPro" id="IPR037523">
    <property type="entry name" value="VOC_core"/>
</dbReference>
<organism evidence="2 3">
    <name type="scientific">Psychromicrobium silvestre</name>
    <dbReference type="NCBI Taxonomy" id="1645614"/>
    <lineage>
        <taxon>Bacteria</taxon>
        <taxon>Bacillati</taxon>
        <taxon>Actinomycetota</taxon>
        <taxon>Actinomycetes</taxon>
        <taxon>Micrococcales</taxon>
        <taxon>Micrococcaceae</taxon>
        <taxon>Psychromicrobium</taxon>
    </lineage>
</organism>
<dbReference type="PANTHER" id="PTHR33993:SF14">
    <property type="entry name" value="GB|AAF24581.1"/>
    <property type="match status" value="1"/>
</dbReference>
<dbReference type="Proteomes" id="UP000521748">
    <property type="component" value="Unassembled WGS sequence"/>
</dbReference>
<dbReference type="EMBL" id="JACBYQ010000001">
    <property type="protein sequence ID" value="NYE93899.1"/>
    <property type="molecule type" value="Genomic_DNA"/>
</dbReference>
<comment type="caution">
    <text evidence="2">The sequence shown here is derived from an EMBL/GenBank/DDBJ whole genome shotgun (WGS) entry which is preliminary data.</text>
</comment>
<dbReference type="Pfam" id="PF00903">
    <property type="entry name" value="Glyoxalase"/>
    <property type="match status" value="2"/>
</dbReference>
<dbReference type="AlphaFoldDB" id="A0A7Y9LQU5"/>
<evidence type="ECO:0000259" key="1">
    <source>
        <dbReference type="PROSITE" id="PS51819"/>
    </source>
</evidence>
<feature type="domain" description="VOC" evidence="1">
    <location>
        <begin position="12"/>
        <end position="126"/>
    </location>
</feature>
<dbReference type="InterPro" id="IPR004360">
    <property type="entry name" value="Glyas_Fos-R_dOase_dom"/>
</dbReference>
<evidence type="ECO:0000313" key="2">
    <source>
        <dbReference type="EMBL" id="NYE93899.1"/>
    </source>
</evidence>
<dbReference type="SUPFAM" id="SSF54593">
    <property type="entry name" value="Glyoxalase/Bleomycin resistance protein/Dihydroxybiphenyl dioxygenase"/>
    <property type="match status" value="2"/>
</dbReference>
<protein>
    <recommendedName>
        <fullName evidence="1">VOC domain-containing protein</fullName>
    </recommendedName>
</protein>
<dbReference type="RefSeq" id="WP_179387737.1">
    <property type="nucleotide sequence ID" value="NZ_JACBYQ010000001.1"/>
</dbReference>
<proteinExistence type="predicted"/>
<dbReference type="PROSITE" id="PS51819">
    <property type="entry name" value="VOC"/>
    <property type="match status" value="2"/>
</dbReference>
<dbReference type="InterPro" id="IPR029068">
    <property type="entry name" value="Glyas_Bleomycin-R_OHBP_Dase"/>
</dbReference>
<dbReference type="PANTHER" id="PTHR33993">
    <property type="entry name" value="GLYOXALASE-RELATED"/>
    <property type="match status" value="1"/>
</dbReference>
<accession>A0A7Y9LQU5</accession>
<name>A0A7Y9LQU5_9MICC</name>
<reference evidence="2 3" key="1">
    <citation type="submission" date="2020-07" db="EMBL/GenBank/DDBJ databases">
        <title>Sequencing the genomes of 1000 actinobacteria strains.</title>
        <authorList>
            <person name="Klenk H.-P."/>
        </authorList>
    </citation>
    <scope>NUCLEOTIDE SEQUENCE [LARGE SCALE GENOMIC DNA]</scope>
    <source>
        <strain evidence="2 3">DSM 102047</strain>
    </source>
</reference>
<dbReference type="CDD" id="cd07247">
    <property type="entry name" value="SgaA_N_like"/>
    <property type="match status" value="2"/>
</dbReference>
<keyword evidence="3" id="KW-1185">Reference proteome</keyword>
<sequence length="268" mass="28381">MPTRDEAWPQGTPCWVDVQVDDLEAARAFYSGLFGWDIQDSSEDAGGYLMASLKGKSVAGLGPKPEGMPVPSAWTTYLAADSADEVAAKITAAGGQNFMPPFDVMDAGRMFVATDSTGAAFGVWEAKTHTGAGIFNEPGAYVWNELHTRNYAAAKKFYTEVFGYSYNEVGDGEHMIYSTFALPGAAGPEDNVGGFGDDSKQPGEGAYWLTWFASDDTEATIAKAQELGATVMMPAEETPFGHMGIVAGPQGEVFGVINVGRTQAPAAQ</sequence>
<feature type="domain" description="VOC" evidence="1">
    <location>
        <begin position="140"/>
        <end position="259"/>
    </location>
</feature>
<dbReference type="InterPro" id="IPR052164">
    <property type="entry name" value="Anthracycline_SecMetBiosynth"/>
</dbReference>
<dbReference type="Gene3D" id="3.10.180.10">
    <property type="entry name" value="2,3-Dihydroxybiphenyl 1,2-Dioxygenase, domain 1"/>
    <property type="match status" value="2"/>
</dbReference>
<gene>
    <name evidence="2" type="ORF">FHU41_000120</name>
</gene>
<evidence type="ECO:0000313" key="3">
    <source>
        <dbReference type="Proteomes" id="UP000521748"/>
    </source>
</evidence>